<proteinExistence type="predicted"/>
<accession>A0A7K3M7A2</accession>
<evidence type="ECO:0000256" key="4">
    <source>
        <dbReference type="ARBA" id="ARBA00023163"/>
    </source>
</evidence>
<dbReference type="Pfam" id="PF13977">
    <property type="entry name" value="TetR_C_6"/>
    <property type="match status" value="1"/>
</dbReference>
<evidence type="ECO:0000259" key="6">
    <source>
        <dbReference type="PROSITE" id="PS50977"/>
    </source>
</evidence>
<dbReference type="EMBL" id="WLZY01000006">
    <property type="protein sequence ID" value="NDL59060.1"/>
    <property type="molecule type" value="Genomic_DNA"/>
</dbReference>
<sequence length="206" mass="22703">MVALMPRVTEAHLAARRQQILEAAWRCFARNGFHGTSMQDIFEESGLSAGAIYRYFPGKIDLVQATAESVTGDIAEVFDLIDAIEPVPDPPATFRLVIERIVSAIADGEVDRSRIAVHVWSEALREPQVGVLAREVGRAVRDRWVPIAARWRAAGHMPADSDPAEVARLMYGLMVGFVLQRQLLGDITPAQYLDGFSSLFRGGEQS</sequence>
<dbReference type="Gene3D" id="1.10.357.10">
    <property type="entry name" value="Tetracycline Repressor, domain 2"/>
    <property type="match status" value="1"/>
</dbReference>
<dbReference type="SUPFAM" id="SSF46689">
    <property type="entry name" value="Homeodomain-like"/>
    <property type="match status" value="1"/>
</dbReference>
<protein>
    <submittedName>
        <fullName evidence="7">TetR family transcriptional regulator</fullName>
    </submittedName>
</protein>
<keyword evidence="8" id="KW-1185">Reference proteome</keyword>
<dbReference type="PRINTS" id="PR00455">
    <property type="entry name" value="HTHTETR"/>
</dbReference>
<dbReference type="PROSITE" id="PS01081">
    <property type="entry name" value="HTH_TETR_1"/>
    <property type="match status" value="1"/>
</dbReference>
<feature type="DNA-binding region" description="H-T-H motif" evidence="5">
    <location>
        <begin position="37"/>
        <end position="56"/>
    </location>
</feature>
<dbReference type="GO" id="GO:0000976">
    <property type="term" value="F:transcription cis-regulatory region binding"/>
    <property type="evidence" value="ECO:0007669"/>
    <property type="project" value="TreeGrafter"/>
</dbReference>
<evidence type="ECO:0000256" key="2">
    <source>
        <dbReference type="ARBA" id="ARBA00023015"/>
    </source>
</evidence>
<dbReference type="AlphaFoldDB" id="A0A7K3M7A2"/>
<dbReference type="SUPFAM" id="SSF48498">
    <property type="entry name" value="Tetracyclin repressor-like, C-terminal domain"/>
    <property type="match status" value="1"/>
</dbReference>
<keyword evidence="3 5" id="KW-0238">DNA-binding</keyword>
<dbReference type="PANTHER" id="PTHR30055:SF229">
    <property type="entry name" value="HTH-TYPE TRANSCRIPTIONAL REPRESSOR RV1474C"/>
    <property type="match status" value="1"/>
</dbReference>
<evidence type="ECO:0000313" key="7">
    <source>
        <dbReference type="EMBL" id="NDL59060.1"/>
    </source>
</evidence>
<comment type="caution">
    <text evidence="7">The sequence shown here is derived from an EMBL/GenBank/DDBJ whole genome shotgun (WGS) entry which is preliminary data.</text>
</comment>
<dbReference type="InterPro" id="IPR039538">
    <property type="entry name" value="BetI_C"/>
</dbReference>
<keyword evidence="2" id="KW-0805">Transcription regulation</keyword>
<dbReference type="InterPro" id="IPR036271">
    <property type="entry name" value="Tet_transcr_reg_TetR-rel_C_sf"/>
</dbReference>
<dbReference type="InterPro" id="IPR001647">
    <property type="entry name" value="HTH_TetR"/>
</dbReference>
<reference evidence="7 8" key="1">
    <citation type="submission" date="2019-11" db="EMBL/GenBank/DDBJ databases">
        <authorList>
            <person name="Li X.-J."/>
            <person name="Feng X.-M."/>
        </authorList>
    </citation>
    <scope>NUCLEOTIDE SEQUENCE [LARGE SCALE GENOMIC DNA]</scope>
    <source>
        <strain evidence="7 8">XMNu-373</strain>
    </source>
</reference>
<evidence type="ECO:0000313" key="8">
    <source>
        <dbReference type="Proteomes" id="UP000460435"/>
    </source>
</evidence>
<dbReference type="InterPro" id="IPR050109">
    <property type="entry name" value="HTH-type_TetR-like_transc_reg"/>
</dbReference>
<keyword evidence="1" id="KW-0678">Repressor</keyword>
<name>A0A7K3M7A2_9ACTN</name>
<dbReference type="Proteomes" id="UP000460435">
    <property type="component" value="Unassembled WGS sequence"/>
</dbReference>
<organism evidence="7 8">
    <name type="scientific">Phytoactinopolyspora mesophila</name>
    <dbReference type="NCBI Taxonomy" id="2650750"/>
    <lineage>
        <taxon>Bacteria</taxon>
        <taxon>Bacillati</taxon>
        <taxon>Actinomycetota</taxon>
        <taxon>Actinomycetes</taxon>
        <taxon>Jiangellales</taxon>
        <taxon>Jiangellaceae</taxon>
        <taxon>Phytoactinopolyspora</taxon>
    </lineage>
</organism>
<evidence type="ECO:0000256" key="5">
    <source>
        <dbReference type="PROSITE-ProRule" id="PRU00335"/>
    </source>
</evidence>
<dbReference type="PANTHER" id="PTHR30055">
    <property type="entry name" value="HTH-TYPE TRANSCRIPTIONAL REGULATOR RUTR"/>
    <property type="match status" value="1"/>
</dbReference>
<dbReference type="Pfam" id="PF00440">
    <property type="entry name" value="TetR_N"/>
    <property type="match status" value="1"/>
</dbReference>
<dbReference type="GO" id="GO:0003700">
    <property type="term" value="F:DNA-binding transcription factor activity"/>
    <property type="evidence" value="ECO:0007669"/>
    <property type="project" value="TreeGrafter"/>
</dbReference>
<dbReference type="InterPro" id="IPR023772">
    <property type="entry name" value="DNA-bd_HTH_TetR-type_CS"/>
</dbReference>
<evidence type="ECO:0000256" key="3">
    <source>
        <dbReference type="ARBA" id="ARBA00023125"/>
    </source>
</evidence>
<keyword evidence="4" id="KW-0804">Transcription</keyword>
<evidence type="ECO:0000256" key="1">
    <source>
        <dbReference type="ARBA" id="ARBA00022491"/>
    </source>
</evidence>
<feature type="domain" description="HTH tetR-type" evidence="6">
    <location>
        <begin position="14"/>
        <end position="74"/>
    </location>
</feature>
<dbReference type="InterPro" id="IPR009057">
    <property type="entry name" value="Homeodomain-like_sf"/>
</dbReference>
<gene>
    <name evidence="7" type="ORF">F7O44_18495</name>
</gene>
<dbReference type="PROSITE" id="PS50977">
    <property type="entry name" value="HTH_TETR_2"/>
    <property type="match status" value="1"/>
</dbReference>